<comment type="subcellular location">
    <subcellularLocation>
        <location evidence="1">Cell envelope</location>
    </subcellularLocation>
</comment>
<protein>
    <submittedName>
        <fullName evidence="6">TMAO reductase system periplasmic protein TorT</fullName>
    </submittedName>
</protein>
<evidence type="ECO:0000313" key="6">
    <source>
        <dbReference type="EMBL" id="GEK15634.1"/>
    </source>
</evidence>
<comment type="similarity">
    <text evidence="2">Belongs to the bacterial solute-binding protein 2 family.</text>
</comment>
<feature type="chain" id="PRO_5021782374" evidence="4">
    <location>
        <begin position="24"/>
        <end position="333"/>
    </location>
</feature>
<evidence type="ECO:0000256" key="3">
    <source>
        <dbReference type="ARBA" id="ARBA00022729"/>
    </source>
</evidence>
<dbReference type="GO" id="GO:0030313">
    <property type="term" value="C:cell envelope"/>
    <property type="evidence" value="ECO:0007669"/>
    <property type="project" value="UniProtKB-SubCell"/>
</dbReference>
<dbReference type="EMBL" id="BJTZ01000034">
    <property type="protein sequence ID" value="GEK15634.1"/>
    <property type="molecule type" value="Genomic_DNA"/>
</dbReference>
<reference evidence="6 7" key="1">
    <citation type="submission" date="2019-07" db="EMBL/GenBank/DDBJ databases">
        <title>Whole genome shotgun sequence of Aliivibrio fischeri NBRC 101058.</title>
        <authorList>
            <person name="Hosoyama A."/>
            <person name="Uohara A."/>
            <person name="Ohji S."/>
            <person name="Ichikawa N."/>
        </authorList>
    </citation>
    <scope>NUCLEOTIDE SEQUENCE [LARGE SCALE GENOMIC DNA]</scope>
    <source>
        <strain evidence="6 7">NBRC 101058</strain>
    </source>
</reference>
<comment type="caution">
    <text evidence="6">The sequence shown here is derived from an EMBL/GenBank/DDBJ whole genome shotgun (WGS) entry which is preliminary data.</text>
</comment>
<dbReference type="SUPFAM" id="SSF53822">
    <property type="entry name" value="Periplasmic binding protein-like I"/>
    <property type="match status" value="1"/>
</dbReference>
<dbReference type="PANTHER" id="PTHR46847">
    <property type="entry name" value="D-ALLOSE-BINDING PERIPLASMIC PROTEIN-RELATED"/>
    <property type="match status" value="1"/>
</dbReference>
<accession>A0A510ULX9</accession>
<dbReference type="Proteomes" id="UP000321787">
    <property type="component" value="Unassembled WGS sequence"/>
</dbReference>
<organism evidence="6 7">
    <name type="scientific">Aliivibrio fischeri</name>
    <name type="common">Vibrio fischeri</name>
    <dbReference type="NCBI Taxonomy" id="668"/>
    <lineage>
        <taxon>Bacteria</taxon>
        <taxon>Pseudomonadati</taxon>
        <taxon>Pseudomonadota</taxon>
        <taxon>Gammaproteobacteria</taxon>
        <taxon>Vibrionales</taxon>
        <taxon>Vibrionaceae</taxon>
        <taxon>Aliivibrio</taxon>
    </lineage>
</organism>
<name>A0A510ULX9_ALIFS</name>
<feature type="domain" description="Periplasmic binding protein/LacI sugar binding" evidence="5">
    <location>
        <begin position="27"/>
        <end position="284"/>
    </location>
</feature>
<dbReference type="InterPro" id="IPR028082">
    <property type="entry name" value="Peripla_BP_I"/>
</dbReference>
<dbReference type="PANTHER" id="PTHR46847:SF1">
    <property type="entry name" value="D-ALLOSE-BINDING PERIPLASMIC PROTEIN-RELATED"/>
    <property type="match status" value="1"/>
</dbReference>
<evidence type="ECO:0000256" key="1">
    <source>
        <dbReference type="ARBA" id="ARBA00004196"/>
    </source>
</evidence>
<sequence>MKLTFHLIHIILFSVFLSPLAHAKTPWKLCAIYPHLKDSYWLSVNYGMVKEAKAQHVELTVYESGGYPNVERQTQQIEQCVLNGSDAIILGTVDPMAFQDNLITLTKGIPVFATVNHLISSYPPATPVHHGEVGVDWYEMGYKTGEFLAKRHPKDSGITYIGWLPGPKTRGGTKPVTQGFNDAIKDSDIIVSATYWGDNSKELQRNLIQDALQTEKLDYLVGGAVAIEVAISEVASRKMQNQVGLVSTYLSHAVYRGLLRNRVLFSPTDKMVLQGQLSIQQAVSYLNKHPLSFQLSPKIEALTPQHLPKKVLEESLSPAEYRPTFFVPAENNN</sequence>
<dbReference type="NCBIfam" id="TIGR02955">
    <property type="entry name" value="TMAO_TorT"/>
    <property type="match status" value="1"/>
</dbReference>
<dbReference type="AlphaFoldDB" id="A0A510ULX9"/>
<dbReference type="RefSeq" id="WP_146866203.1">
    <property type="nucleotide sequence ID" value="NZ_BJTZ01000034.1"/>
</dbReference>
<evidence type="ECO:0000259" key="5">
    <source>
        <dbReference type="Pfam" id="PF00532"/>
    </source>
</evidence>
<dbReference type="InterPro" id="IPR014301">
    <property type="entry name" value="TMAO_TorT"/>
</dbReference>
<evidence type="ECO:0000313" key="7">
    <source>
        <dbReference type="Proteomes" id="UP000321787"/>
    </source>
</evidence>
<evidence type="ECO:0000256" key="2">
    <source>
        <dbReference type="ARBA" id="ARBA00007639"/>
    </source>
</evidence>
<proteinExistence type="inferred from homology"/>
<evidence type="ECO:0000256" key="4">
    <source>
        <dbReference type="SAM" id="SignalP"/>
    </source>
</evidence>
<dbReference type="CDD" id="cd06306">
    <property type="entry name" value="PBP1_TorT-like"/>
    <property type="match status" value="1"/>
</dbReference>
<dbReference type="Pfam" id="PF00532">
    <property type="entry name" value="Peripla_BP_1"/>
    <property type="match status" value="1"/>
</dbReference>
<feature type="signal peptide" evidence="4">
    <location>
        <begin position="1"/>
        <end position="23"/>
    </location>
</feature>
<dbReference type="Gene3D" id="3.40.50.2300">
    <property type="match status" value="2"/>
</dbReference>
<dbReference type="InterPro" id="IPR001761">
    <property type="entry name" value="Peripla_BP/Lac1_sug-bd_dom"/>
</dbReference>
<dbReference type="NCBIfam" id="NF008185">
    <property type="entry name" value="PRK10936.1"/>
    <property type="match status" value="1"/>
</dbReference>
<gene>
    <name evidence="6" type="primary">torT</name>
    <name evidence="6" type="ORF">AFI02nite_36700</name>
</gene>
<keyword evidence="3 4" id="KW-0732">Signal</keyword>